<dbReference type="GeneID" id="112693109"/>
<organism evidence="3 4">
    <name type="scientific">Sipha flava</name>
    <name type="common">yellow sugarcane aphid</name>
    <dbReference type="NCBI Taxonomy" id="143950"/>
    <lineage>
        <taxon>Eukaryota</taxon>
        <taxon>Metazoa</taxon>
        <taxon>Ecdysozoa</taxon>
        <taxon>Arthropoda</taxon>
        <taxon>Hexapoda</taxon>
        <taxon>Insecta</taxon>
        <taxon>Pterygota</taxon>
        <taxon>Neoptera</taxon>
        <taxon>Paraneoptera</taxon>
        <taxon>Hemiptera</taxon>
        <taxon>Sternorrhyncha</taxon>
        <taxon>Aphidomorpha</taxon>
        <taxon>Aphidoidea</taxon>
        <taxon>Aphididae</taxon>
        <taxon>Sipha</taxon>
    </lineage>
</organism>
<feature type="compositionally biased region" description="Pro residues" evidence="1">
    <location>
        <begin position="293"/>
        <end position="314"/>
    </location>
</feature>
<feature type="compositionally biased region" description="Polar residues" evidence="1">
    <location>
        <begin position="148"/>
        <end position="180"/>
    </location>
</feature>
<evidence type="ECO:0000256" key="2">
    <source>
        <dbReference type="SAM" id="SignalP"/>
    </source>
</evidence>
<dbReference type="Proteomes" id="UP000694846">
    <property type="component" value="Unplaced"/>
</dbReference>
<feature type="signal peptide" evidence="2">
    <location>
        <begin position="1"/>
        <end position="17"/>
    </location>
</feature>
<evidence type="ECO:0000256" key="1">
    <source>
        <dbReference type="SAM" id="MobiDB-lite"/>
    </source>
</evidence>
<evidence type="ECO:0000313" key="4">
    <source>
        <dbReference type="RefSeq" id="XP_025423816.1"/>
    </source>
</evidence>
<proteinExistence type="predicted"/>
<reference evidence="4" key="1">
    <citation type="submission" date="2025-08" db="UniProtKB">
        <authorList>
            <consortium name="RefSeq"/>
        </authorList>
    </citation>
    <scope>IDENTIFICATION</scope>
    <source>
        <tissue evidence="4">Whole body</tissue>
    </source>
</reference>
<gene>
    <name evidence="4" type="primary">LOC112693109</name>
</gene>
<keyword evidence="2" id="KW-0732">Signal</keyword>
<dbReference type="RefSeq" id="XP_025423816.1">
    <property type="nucleotide sequence ID" value="XM_025568031.1"/>
</dbReference>
<feature type="compositionally biased region" description="Polar residues" evidence="1">
    <location>
        <begin position="189"/>
        <end position="218"/>
    </location>
</feature>
<accession>A0A8B8GMJ9</accession>
<dbReference type="AlphaFoldDB" id="A0A8B8GMJ9"/>
<feature type="chain" id="PRO_5034433034" evidence="2">
    <location>
        <begin position="18"/>
        <end position="521"/>
    </location>
</feature>
<evidence type="ECO:0000313" key="3">
    <source>
        <dbReference type="Proteomes" id="UP000694846"/>
    </source>
</evidence>
<protein>
    <submittedName>
        <fullName evidence="4">Uncharacterized protein LOC112693109 isoform X1</fullName>
    </submittedName>
</protein>
<feature type="compositionally biased region" description="Low complexity" evidence="1">
    <location>
        <begin position="235"/>
        <end position="264"/>
    </location>
</feature>
<dbReference type="OrthoDB" id="6597267at2759"/>
<feature type="region of interest" description="Disordered" evidence="1">
    <location>
        <begin position="148"/>
        <end position="316"/>
    </location>
</feature>
<sequence>MLLILCITSISLTSCHGKDIFPEALVFKGLGLPDMVNSSDTSEYHNGTIMVAGNLNDALTTMSFHREKISDYLCRQYIVEEILQDITRSASSESRSLPLDSHGMDIMHMDQGSSAYNAWLSKTKLLKKIYDEFDLNIKMHEKPVGFTLTNKNNQSSGAHDNNGTYNNINVSDTTNDSNKLQHLPEGSCSFLSPSETNSVDFQQSQSTHYDIDNSNEYKNSPDLPIYYGSPEFSFKQSPQQHSSYKPPPSSYQTPPSSNEPSSPSYKQTHSLLGLLPSSYGTPPSSYKQTPSTNEPPPSFYIQPPPQPSPPPPTYGYPYNILPLNPNPGLVPPTSNSDPGLSTQGIGQFNKPDDEINNSNTEAIRSGLSTMDLYDLTLTVIAFLGFGTFVMNLVMDAISVQPSATLVMNSSPLFGASVSRTKRQVDPGVREINELSWTAVSMIDHMMANVDGTKINCEEVKQSCQKSKRLVKNGTNFSSKLLPVWNISLDWLSKKLGKDTGQPVISALLGHCTLPAQCLSKS</sequence>
<name>A0A8B8GMJ9_9HEMI</name>
<feature type="compositionally biased region" description="Polar residues" evidence="1">
    <location>
        <begin position="278"/>
        <end position="292"/>
    </location>
</feature>
<keyword evidence="3" id="KW-1185">Reference proteome</keyword>